<keyword evidence="4 5" id="KW-0342">GTP-binding</keyword>
<evidence type="ECO:0000256" key="1">
    <source>
        <dbReference type="ARBA" id="ARBA00022679"/>
    </source>
</evidence>
<evidence type="ECO:0000313" key="6">
    <source>
        <dbReference type="EMBL" id="GGP47231.1"/>
    </source>
</evidence>
<feature type="binding site" evidence="5">
    <location>
        <position position="152"/>
    </location>
    <ligand>
        <name>phosphoenolpyruvate</name>
        <dbReference type="ChEBI" id="CHEBI:58702"/>
    </ligand>
</feature>
<comment type="similarity">
    <text evidence="5">Belongs to the CofC family.</text>
</comment>
<comment type="function">
    <text evidence="5">Guanylyltransferase that catalyzes the activation of phosphoenolpyruvate (PEP) as enolpyruvoyl-2-diphospho-5'-guanosine, via the condensation of PEP with GTP. It is involved in the biosynthesis of coenzyme F420, a hydride carrier cofactor.</text>
</comment>
<dbReference type="SUPFAM" id="SSF53448">
    <property type="entry name" value="Nucleotide-diphospho-sugar transferases"/>
    <property type="match status" value="1"/>
</dbReference>
<reference evidence="6" key="1">
    <citation type="journal article" date="2014" name="Int. J. Syst. Evol. Microbiol.">
        <title>Complete genome sequence of Corynebacterium casei LMG S-19264T (=DSM 44701T), isolated from a smear-ripened cheese.</title>
        <authorList>
            <consortium name="US DOE Joint Genome Institute (JGI-PGF)"/>
            <person name="Walter F."/>
            <person name="Albersmeier A."/>
            <person name="Kalinowski J."/>
            <person name="Ruckert C."/>
        </authorList>
    </citation>
    <scope>NUCLEOTIDE SEQUENCE</scope>
    <source>
        <strain evidence="6">JCM 3313</strain>
    </source>
</reference>
<dbReference type="InterPro" id="IPR029044">
    <property type="entry name" value="Nucleotide-diphossugar_trans"/>
</dbReference>
<dbReference type="HAMAP" id="MF_02114">
    <property type="entry name" value="CofC"/>
    <property type="match status" value="1"/>
</dbReference>
<dbReference type="InterPro" id="IPR002835">
    <property type="entry name" value="CofC"/>
</dbReference>
<dbReference type="GO" id="GO:0052645">
    <property type="term" value="P:F420-0 metabolic process"/>
    <property type="evidence" value="ECO:0007669"/>
    <property type="project" value="UniProtKB-UniRule"/>
</dbReference>
<dbReference type="GO" id="GO:0043814">
    <property type="term" value="F:phospholactate guanylyltransferase activity"/>
    <property type="evidence" value="ECO:0007669"/>
    <property type="project" value="InterPro"/>
</dbReference>
<reference evidence="6" key="2">
    <citation type="submission" date="2020-09" db="EMBL/GenBank/DDBJ databases">
        <authorList>
            <person name="Sun Q."/>
            <person name="Ohkuma M."/>
        </authorList>
    </citation>
    <scope>NUCLEOTIDE SEQUENCE</scope>
    <source>
        <strain evidence="6">JCM 3313</strain>
    </source>
</reference>
<gene>
    <name evidence="6" type="primary">cofC</name>
    <name evidence="5" type="synonym">fbiD</name>
    <name evidence="6" type="ORF">GCM10010185_18740</name>
</gene>
<dbReference type="Pfam" id="PF01983">
    <property type="entry name" value="CofC"/>
    <property type="match status" value="1"/>
</dbReference>
<dbReference type="NCBIfam" id="TIGR03552">
    <property type="entry name" value="F420_cofC"/>
    <property type="match status" value="1"/>
</dbReference>
<dbReference type="PANTHER" id="PTHR40392:SF1">
    <property type="entry name" value="2-PHOSPHO-L-LACTATE GUANYLYLTRANSFERASE"/>
    <property type="match status" value="1"/>
</dbReference>
<feature type="binding site" evidence="5">
    <location>
        <position position="133"/>
    </location>
    <ligand>
        <name>phosphoenolpyruvate</name>
        <dbReference type="ChEBI" id="CHEBI:58702"/>
    </ligand>
</feature>
<keyword evidence="7" id="KW-1185">Reference proteome</keyword>
<evidence type="ECO:0000256" key="3">
    <source>
        <dbReference type="ARBA" id="ARBA00022741"/>
    </source>
</evidence>
<proteinExistence type="inferred from homology"/>
<organism evidence="6 7">
    <name type="scientific">Saccharothrix coeruleofusca</name>
    <dbReference type="NCBI Taxonomy" id="33919"/>
    <lineage>
        <taxon>Bacteria</taxon>
        <taxon>Bacillati</taxon>
        <taxon>Actinomycetota</taxon>
        <taxon>Actinomycetes</taxon>
        <taxon>Pseudonocardiales</taxon>
        <taxon>Pseudonocardiaceae</taxon>
        <taxon>Saccharothrix</taxon>
    </lineage>
</organism>
<dbReference type="RefSeq" id="WP_189222798.1">
    <property type="nucleotide sequence ID" value="NZ_BMRG01000003.1"/>
</dbReference>
<dbReference type="EC" id="2.7.7.105" evidence="5"/>
<feature type="binding site" evidence="5">
    <location>
        <position position="149"/>
    </location>
    <ligand>
        <name>phosphoenolpyruvate</name>
        <dbReference type="ChEBI" id="CHEBI:58702"/>
    </ligand>
</feature>
<dbReference type="GO" id="GO:0005525">
    <property type="term" value="F:GTP binding"/>
    <property type="evidence" value="ECO:0007669"/>
    <property type="project" value="UniProtKB-KW"/>
</dbReference>
<dbReference type="EMBL" id="BMRG01000003">
    <property type="protein sequence ID" value="GGP47231.1"/>
    <property type="molecule type" value="Genomic_DNA"/>
</dbReference>
<accession>A0A918AL40</accession>
<sequence length="201" mass="20683">MRADVDLVVPVKTLDRAKSRLRGVTADRPALALAFALDTIRAALPVVRSVVAITDDPVVVAELAVLGVETTPGPEGLNPALRHGAALLRSRDPRSVVGALQADLPALRPEELRAAIAAADGRAFCPDRQGTGTTLLLSEPGGDLAPEFGVGSAAAHEAAGARPLVGPWPTLRCDVDTAEDLDVAAAFGLGRRTRAALAPVC</sequence>
<comment type="pathway">
    <text evidence="5">Cofactor biosynthesis; coenzyme F420 biosynthesis.</text>
</comment>
<keyword evidence="1 5" id="KW-0808">Transferase</keyword>
<dbReference type="Proteomes" id="UP000639606">
    <property type="component" value="Unassembled WGS sequence"/>
</dbReference>
<comment type="catalytic activity">
    <reaction evidence="5">
        <text>phosphoenolpyruvate + GTP + H(+) = enolpyruvoyl-2-diphospho-5'-guanosine + diphosphate</text>
        <dbReference type="Rhea" id="RHEA:30519"/>
        <dbReference type="ChEBI" id="CHEBI:15378"/>
        <dbReference type="ChEBI" id="CHEBI:33019"/>
        <dbReference type="ChEBI" id="CHEBI:37565"/>
        <dbReference type="ChEBI" id="CHEBI:58702"/>
        <dbReference type="ChEBI" id="CHEBI:143701"/>
        <dbReference type="EC" id="2.7.7.105"/>
    </reaction>
</comment>
<keyword evidence="3 5" id="KW-0547">Nucleotide-binding</keyword>
<dbReference type="PANTHER" id="PTHR40392">
    <property type="entry name" value="2-PHOSPHO-L-LACTATE GUANYLYLTRANSFERASE"/>
    <property type="match status" value="1"/>
</dbReference>
<keyword evidence="2 5" id="KW-0548">Nucleotidyltransferase</keyword>
<dbReference type="Gene3D" id="3.90.550.10">
    <property type="entry name" value="Spore Coat Polysaccharide Biosynthesis Protein SpsA, Chain A"/>
    <property type="match status" value="1"/>
</dbReference>
<protein>
    <recommendedName>
        <fullName evidence="5">Phosphoenolpyruvate guanylyltransferase</fullName>
        <shortName evidence="5">PEP guanylyltransferase</shortName>
        <ecNumber evidence="5">2.7.7.105</ecNumber>
    </recommendedName>
</protein>
<evidence type="ECO:0000256" key="4">
    <source>
        <dbReference type="ARBA" id="ARBA00023134"/>
    </source>
</evidence>
<evidence type="ECO:0000256" key="2">
    <source>
        <dbReference type="ARBA" id="ARBA00022695"/>
    </source>
</evidence>
<comment type="caution">
    <text evidence="6">The sequence shown here is derived from an EMBL/GenBank/DDBJ whole genome shotgun (WGS) entry which is preliminary data.</text>
</comment>
<dbReference type="AlphaFoldDB" id="A0A918AL40"/>
<evidence type="ECO:0000256" key="5">
    <source>
        <dbReference type="HAMAP-Rule" id="MF_02114"/>
    </source>
</evidence>
<evidence type="ECO:0000313" key="7">
    <source>
        <dbReference type="Proteomes" id="UP000639606"/>
    </source>
</evidence>
<name>A0A918AL40_9PSEU</name>